<dbReference type="GeneID" id="34563939"/>
<organism evidence="1 2">
    <name type="scientific">Colletotrichum orchidophilum</name>
    <dbReference type="NCBI Taxonomy" id="1209926"/>
    <lineage>
        <taxon>Eukaryota</taxon>
        <taxon>Fungi</taxon>
        <taxon>Dikarya</taxon>
        <taxon>Ascomycota</taxon>
        <taxon>Pezizomycotina</taxon>
        <taxon>Sordariomycetes</taxon>
        <taxon>Hypocreomycetidae</taxon>
        <taxon>Glomerellales</taxon>
        <taxon>Glomerellaceae</taxon>
        <taxon>Colletotrichum</taxon>
    </lineage>
</organism>
<dbReference type="InterPro" id="IPR036047">
    <property type="entry name" value="F-box-like_dom_sf"/>
</dbReference>
<evidence type="ECO:0000313" key="2">
    <source>
        <dbReference type="Proteomes" id="UP000176998"/>
    </source>
</evidence>
<keyword evidence="2" id="KW-1185">Reference proteome</keyword>
<dbReference type="Proteomes" id="UP000176998">
    <property type="component" value="Unassembled WGS sequence"/>
</dbReference>
<gene>
    <name evidence="1" type="ORF">CORC01_10802</name>
</gene>
<dbReference type="OrthoDB" id="4855902at2759"/>
<dbReference type="SUPFAM" id="SSF81383">
    <property type="entry name" value="F-box domain"/>
    <property type="match status" value="1"/>
</dbReference>
<protein>
    <submittedName>
        <fullName evidence="1">Uncharacterized protein</fullName>
    </submittedName>
</protein>
<evidence type="ECO:0000313" key="1">
    <source>
        <dbReference type="EMBL" id="OHE93903.1"/>
    </source>
</evidence>
<dbReference type="STRING" id="1209926.A0A1G4AXT9"/>
<dbReference type="AlphaFoldDB" id="A0A1G4AXT9"/>
<dbReference type="RefSeq" id="XP_022471067.1">
    <property type="nucleotide sequence ID" value="XM_022622429.1"/>
</dbReference>
<accession>A0A1G4AXT9</accession>
<comment type="caution">
    <text evidence="1">The sequence shown here is derived from an EMBL/GenBank/DDBJ whole genome shotgun (WGS) entry which is preliminary data.</text>
</comment>
<reference evidence="1 2" key="1">
    <citation type="submission" date="2016-09" db="EMBL/GenBank/DDBJ databases">
        <authorList>
            <person name="Capua I."/>
            <person name="De Benedictis P."/>
            <person name="Joannis T."/>
            <person name="Lombin L.H."/>
            <person name="Cattoli G."/>
        </authorList>
    </citation>
    <scope>NUCLEOTIDE SEQUENCE [LARGE SCALE GENOMIC DNA]</scope>
    <source>
        <strain evidence="1 2">IMI 309357</strain>
    </source>
</reference>
<dbReference type="EMBL" id="MJBS01000110">
    <property type="protein sequence ID" value="OHE93903.1"/>
    <property type="molecule type" value="Genomic_DNA"/>
</dbReference>
<sequence>MYLPPEILVMTMAYCDQDTLRTLALCSKLFRTICTPLLYKRDLQSFVPRSVTWAISECEDDSVSLRVLENAQQSGADFQRRLPYDCFLGQFAIELAVLLGRDKIIAYLLDGGFHDRELIDDGSVWAPLPFNANQALPWELDTSRTLHTASDLRFQQGVPPLVPSVEIEPTPLYFASWFPMTKEETLLYVYEAGTNSPAMTRGAESKHRRMFVVKAKPFRPRCNFW</sequence>
<proteinExistence type="predicted"/>
<name>A0A1G4AXT9_9PEZI</name>